<proteinExistence type="predicted"/>
<accession>A0ABC8TLV9</accession>
<evidence type="ECO:0000313" key="2">
    <source>
        <dbReference type="Proteomes" id="UP001642360"/>
    </source>
</evidence>
<evidence type="ECO:0000313" key="1">
    <source>
        <dbReference type="EMBL" id="CAK9168328.1"/>
    </source>
</evidence>
<organism evidence="1 2">
    <name type="scientific">Ilex paraguariensis</name>
    <name type="common">yerba mate</name>
    <dbReference type="NCBI Taxonomy" id="185542"/>
    <lineage>
        <taxon>Eukaryota</taxon>
        <taxon>Viridiplantae</taxon>
        <taxon>Streptophyta</taxon>
        <taxon>Embryophyta</taxon>
        <taxon>Tracheophyta</taxon>
        <taxon>Spermatophyta</taxon>
        <taxon>Magnoliopsida</taxon>
        <taxon>eudicotyledons</taxon>
        <taxon>Gunneridae</taxon>
        <taxon>Pentapetalae</taxon>
        <taxon>asterids</taxon>
        <taxon>campanulids</taxon>
        <taxon>Aquifoliales</taxon>
        <taxon>Aquifoliaceae</taxon>
        <taxon>Ilex</taxon>
    </lineage>
</organism>
<keyword evidence="2" id="KW-1185">Reference proteome</keyword>
<dbReference type="AlphaFoldDB" id="A0ABC8TLV9"/>
<comment type="caution">
    <text evidence="1">The sequence shown here is derived from an EMBL/GenBank/DDBJ whole genome shotgun (WGS) entry which is preliminary data.</text>
</comment>
<protein>
    <submittedName>
        <fullName evidence="1">Uncharacterized protein</fullName>
    </submittedName>
</protein>
<name>A0ABC8TLV9_9AQUA</name>
<dbReference type="EMBL" id="CAUOFW020005057">
    <property type="protein sequence ID" value="CAK9168328.1"/>
    <property type="molecule type" value="Genomic_DNA"/>
</dbReference>
<dbReference type="Proteomes" id="UP001642360">
    <property type="component" value="Unassembled WGS sequence"/>
</dbReference>
<gene>
    <name evidence="1" type="ORF">ILEXP_LOCUS37708</name>
</gene>
<reference evidence="1 2" key="1">
    <citation type="submission" date="2024-02" db="EMBL/GenBank/DDBJ databases">
        <authorList>
            <person name="Vignale AGUSTIN F."/>
            <person name="Sosa J E."/>
            <person name="Modenutti C."/>
        </authorList>
    </citation>
    <scope>NUCLEOTIDE SEQUENCE [LARGE SCALE GENOMIC DNA]</scope>
</reference>
<sequence length="134" mass="15495">MLAHDVCLRELSYDACPWKLGVPLILIAEQCLWELAHDARPRELTHDARPWKLAWSAFDPPHRPNASLMPHLHDLHSSNQQCLWELAHDARPRELTHDARPWKLAWSAFDPPHRPNASLMPHLHDLHSSNRLGS</sequence>